<protein>
    <submittedName>
        <fullName evidence="7">Si:ch73-343g19.4</fullName>
    </submittedName>
</protein>
<feature type="transmembrane region" description="Helical" evidence="6">
    <location>
        <begin position="54"/>
        <end position="76"/>
    </location>
</feature>
<keyword evidence="4 6" id="KW-1133">Transmembrane helix</keyword>
<dbReference type="InterPro" id="IPR007593">
    <property type="entry name" value="CD225/Dispanin_fam"/>
</dbReference>
<dbReference type="Ensembl" id="ENSOSIT00000041324.1">
    <property type="protein sequence ID" value="ENSOSIP00000039210.1"/>
    <property type="gene ID" value="ENSOSIG00000019259.1"/>
</dbReference>
<keyword evidence="3 6" id="KW-0812">Transmembrane</keyword>
<reference evidence="7" key="1">
    <citation type="submission" date="2025-08" db="UniProtKB">
        <authorList>
            <consortium name="Ensembl"/>
        </authorList>
    </citation>
    <scope>IDENTIFICATION</scope>
</reference>
<evidence type="ECO:0000256" key="4">
    <source>
        <dbReference type="ARBA" id="ARBA00022989"/>
    </source>
</evidence>
<dbReference type="GO" id="GO:0016020">
    <property type="term" value="C:membrane"/>
    <property type="evidence" value="ECO:0007669"/>
    <property type="project" value="UniProtKB-SubCell"/>
</dbReference>
<evidence type="ECO:0000256" key="1">
    <source>
        <dbReference type="ARBA" id="ARBA00004370"/>
    </source>
</evidence>
<evidence type="ECO:0000313" key="8">
    <source>
        <dbReference type="Proteomes" id="UP000694383"/>
    </source>
</evidence>
<feature type="transmembrane region" description="Helical" evidence="6">
    <location>
        <begin position="82"/>
        <end position="103"/>
    </location>
</feature>
<evidence type="ECO:0000256" key="3">
    <source>
        <dbReference type="ARBA" id="ARBA00022692"/>
    </source>
</evidence>
<proteinExistence type="inferred from homology"/>
<dbReference type="Pfam" id="PF04505">
    <property type="entry name" value="CD225"/>
    <property type="match status" value="1"/>
</dbReference>
<dbReference type="AlphaFoldDB" id="A0A8C7Z6W5"/>
<organism evidence="7 8">
    <name type="scientific">Oryzias sinensis</name>
    <name type="common">Chinese medaka</name>
    <dbReference type="NCBI Taxonomy" id="183150"/>
    <lineage>
        <taxon>Eukaryota</taxon>
        <taxon>Metazoa</taxon>
        <taxon>Chordata</taxon>
        <taxon>Craniata</taxon>
        <taxon>Vertebrata</taxon>
        <taxon>Euteleostomi</taxon>
        <taxon>Actinopterygii</taxon>
        <taxon>Neopterygii</taxon>
        <taxon>Teleostei</taxon>
        <taxon>Neoteleostei</taxon>
        <taxon>Acanthomorphata</taxon>
        <taxon>Ovalentaria</taxon>
        <taxon>Atherinomorphae</taxon>
        <taxon>Beloniformes</taxon>
        <taxon>Adrianichthyidae</taxon>
        <taxon>Oryziinae</taxon>
        <taxon>Oryzias</taxon>
    </lineage>
</organism>
<evidence type="ECO:0000313" key="7">
    <source>
        <dbReference type="Ensembl" id="ENSOSIP00000039210.1"/>
    </source>
</evidence>
<evidence type="ECO:0000256" key="5">
    <source>
        <dbReference type="ARBA" id="ARBA00023136"/>
    </source>
</evidence>
<keyword evidence="8" id="KW-1185">Reference proteome</keyword>
<evidence type="ECO:0000256" key="6">
    <source>
        <dbReference type="SAM" id="Phobius"/>
    </source>
</evidence>
<dbReference type="GeneTree" id="ENSGT00940000166706"/>
<reference evidence="7" key="2">
    <citation type="submission" date="2025-09" db="UniProtKB">
        <authorList>
            <consortium name="Ensembl"/>
        </authorList>
    </citation>
    <scope>IDENTIFICATION</scope>
</reference>
<sequence length="125" mass="14093">KETINYFPPAFPVATYEQQPYPSGFQYPAHPGAFSVPPTVVLTRAPLQDPVNNYMCYSIFTTIFCCLPFGIAALIHSNAVSLLWYLTTVLNHIVILVFAILTFEIHYPGTFQISPTEIHFIKPEL</sequence>
<accession>A0A8C7Z6W5</accession>
<dbReference type="Proteomes" id="UP000694383">
    <property type="component" value="Unplaced"/>
</dbReference>
<keyword evidence="5 6" id="KW-0472">Membrane</keyword>
<evidence type="ECO:0000256" key="2">
    <source>
        <dbReference type="ARBA" id="ARBA00006843"/>
    </source>
</evidence>
<comment type="subcellular location">
    <subcellularLocation>
        <location evidence="1">Membrane</location>
    </subcellularLocation>
</comment>
<comment type="similarity">
    <text evidence="2">Belongs to the CD225/Dispanin family.</text>
</comment>
<name>A0A8C7Z6W5_9TELE</name>